<reference evidence="2 3" key="1">
    <citation type="journal article" date="2016" name="Nat. Commun.">
        <title>Thousands of microbial genomes shed light on interconnected biogeochemical processes in an aquifer system.</title>
        <authorList>
            <person name="Anantharaman K."/>
            <person name="Brown C.T."/>
            <person name="Hug L.A."/>
            <person name="Sharon I."/>
            <person name="Castelle C.J."/>
            <person name="Probst A.J."/>
            <person name="Thomas B.C."/>
            <person name="Singh A."/>
            <person name="Wilkins M.J."/>
            <person name="Karaoz U."/>
            <person name="Brodie E.L."/>
            <person name="Williams K.H."/>
            <person name="Hubbard S.S."/>
            <person name="Banfield J.F."/>
        </authorList>
    </citation>
    <scope>NUCLEOTIDE SEQUENCE [LARGE SCALE GENOMIC DNA]</scope>
</reference>
<evidence type="ECO:0000256" key="1">
    <source>
        <dbReference type="SAM" id="Phobius"/>
    </source>
</evidence>
<name>A0A1F5EAH3_9BACT</name>
<comment type="caution">
    <text evidence="2">The sequence shown here is derived from an EMBL/GenBank/DDBJ whole genome shotgun (WGS) entry which is preliminary data.</text>
</comment>
<proteinExistence type="predicted"/>
<dbReference type="STRING" id="1797471.A3A71_03825"/>
<feature type="transmembrane region" description="Helical" evidence="1">
    <location>
        <begin position="20"/>
        <end position="41"/>
    </location>
</feature>
<dbReference type="EMBL" id="MEZX01000003">
    <property type="protein sequence ID" value="OGD64276.1"/>
    <property type="molecule type" value="Genomic_DNA"/>
</dbReference>
<sequence>MNSKKSSRSFTLSEAEGSRFFSFQRFSVLLIIVALVLTYVVQIRYDTWRRYGDPKINVSFNQYIEPQPLSPVLARAVSFGATEFVADYYWLKTIQYYGGGDPYGKYRKLAELFNLVTDLSPKFTQAYQTGLIILPGEGFVDEAIALGKKGEKNLPESWEMPYYTGLVYHMQKKDYINAAREFKKAAVLPGAPPIVKLFVGIYYNLGDERKLAYEIFRTVYQTTDSAFVKERAAKYVAHLKIVFELEDAVKKFRRVNSRVPDSLPELVTTGFIKRIPASPLTVKLSINPKTGAIIDDKR</sequence>
<organism evidence="2 3">
    <name type="scientific">Candidatus Berkelbacteria bacterium RIFCSPLOWO2_01_FULL_50_28</name>
    <dbReference type="NCBI Taxonomy" id="1797471"/>
    <lineage>
        <taxon>Bacteria</taxon>
        <taxon>Candidatus Berkelbacteria</taxon>
    </lineage>
</organism>
<gene>
    <name evidence="2" type="ORF">A3A71_03825</name>
</gene>
<dbReference type="AlphaFoldDB" id="A0A1F5EAH3"/>
<dbReference type="SUPFAM" id="SSF48452">
    <property type="entry name" value="TPR-like"/>
    <property type="match status" value="1"/>
</dbReference>
<accession>A0A1F5EAH3</accession>
<keyword evidence="1" id="KW-0472">Membrane</keyword>
<evidence type="ECO:0008006" key="4">
    <source>
        <dbReference type="Google" id="ProtNLM"/>
    </source>
</evidence>
<evidence type="ECO:0000313" key="3">
    <source>
        <dbReference type="Proteomes" id="UP000177481"/>
    </source>
</evidence>
<protein>
    <recommendedName>
        <fullName evidence="4">Tetratricopeptide repeat protein</fullName>
    </recommendedName>
</protein>
<evidence type="ECO:0000313" key="2">
    <source>
        <dbReference type="EMBL" id="OGD64276.1"/>
    </source>
</evidence>
<keyword evidence="1" id="KW-0812">Transmembrane</keyword>
<dbReference type="Proteomes" id="UP000177481">
    <property type="component" value="Unassembled WGS sequence"/>
</dbReference>
<keyword evidence="1" id="KW-1133">Transmembrane helix</keyword>
<dbReference type="InterPro" id="IPR011990">
    <property type="entry name" value="TPR-like_helical_dom_sf"/>
</dbReference>